<keyword evidence="3" id="KW-1185">Reference proteome</keyword>
<feature type="compositionally biased region" description="Low complexity" evidence="1">
    <location>
        <begin position="294"/>
        <end position="305"/>
    </location>
</feature>
<gene>
    <name evidence="2" type="ORF">ACFPM3_06555</name>
</gene>
<dbReference type="RefSeq" id="WP_345693749.1">
    <property type="nucleotide sequence ID" value="NZ_BAABIT010000001.1"/>
</dbReference>
<evidence type="ECO:0000313" key="2">
    <source>
        <dbReference type="EMBL" id="MFC5021808.1"/>
    </source>
</evidence>
<evidence type="ECO:0000256" key="1">
    <source>
        <dbReference type="SAM" id="MobiDB-lite"/>
    </source>
</evidence>
<sequence length="1187" mass="124087">MRHTPELWLERLYARLPAFYRQQDLEIARLRSPGLDDGQAVERAPLRGLLRTLAGQVAAVRQDIDDLWDDFFLETCDDWVVPYLGALVGTTLLPNPVGQSNRQDVRNTLAWRRAKGTPAMLAGLARGITGWPADAVEGFRTLAWTQHTDHVRVDRPLTPSLRDPVALARLGTADDPFAHLPDLRPPGRPGTAGPGAAGGRHDLGTAVFFLRPLTTFPQRGVTPAAAAPGLPVPAGARAYTFDPLHEELPLFGKDGLPLESAAFAADPGTAFGPERDLVVRRAGVPLALAPAGTPSGTAADAPSGGASDGGPVEDFAFGAPGPSTRLHAGEGMRVLDPSVFRRPAEHFLVSALWFPDPVGPGPAAAPVRLGTIATSLLPDAAQAFRPDRPLGGAGRLVLRVETGRPDGLPGREALGTADAGRFPACEIAVRDDTPPRAARHDGIPATDGRFAGAVIAYLPEMFVWPGQPVDLLVTTDGSTYQVMPPDGRPPARGRLARASEGQAWPPAAAARPSTWPHLPDGGTHRVRGLLVTDRTRFAGRPGLVLEIHELAGVPRFAGALVTEDTPVSEAIRARLAVPPGQTVWPAFSYLPSRDAAADRIPVERTTLVALRVRALAAPGPGPEPAVSPPCEIVVTDRAGRALLAYLPEATLVADPGDELEGTPGAGPGALFTLGADGSTWTVPGGLQEIPAGTLPPGSALARFAQGQVLPLEGAVPLRRRRAVHGPARSGELGIDPERGRFCLAEDDPLTAVPPGDRDLTVDYTEAFPGPVGARAALTTSPAAGDDTDDAAPTRIVAATGDAAVRLPLHRVHRTLSDAVAASAARWTSVRAPLDEVIEIADSASYPERITLDFGPPGLPAAALRRHITIRAGGRTGPARPCLLAPDTSAAGTGPALVTVRGVTGTTPVEALSVDHVLHLSGLLIGGQVRVEDGFMRTLRIGACTLGPPSGAPAADADRVSVQWDATDPGHQSELLVASSVLAGVRAGPGVALVSADDSVLHRAGAGDRAGLAVGGPDEPGRTREQEAADPAGDRPARRVRLRRVTVLGRLRAGELEADESLLAALAVVDSRQNGCLRFSRTEPGSVLPRRYRCVPGDEDLGRGDSAHPSFGSLRPRSPLFAAIGEAASPLVRTASESGDQVGAFAGDHPGLRRANFEAKLTEFLPAGLRPVIVVEDRIPVGPRRTHF</sequence>
<name>A0ABV9XCX9_9ACTN</name>
<feature type="region of interest" description="Disordered" evidence="1">
    <location>
        <begin position="1006"/>
        <end position="1036"/>
    </location>
</feature>
<feature type="region of interest" description="Disordered" evidence="1">
    <location>
        <begin position="289"/>
        <end position="329"/>
    </location>
</feature>
<accession>A0ABV9XCX9</accession>
<feature type="compositionally biased region" description="Basic and acidic residues" evidence="1">
    <location>
        <begin position="1018"/>
        <end position="1036"/>
    </location>
</feature>
<reference evidence="3" key="1">
    <citation type="journal article" date="2019" name="Int. J. Syst. Evol. Microbiol.">
        <title>The Global Catalogue of Microorganisms (GCM) 10K type strain sequencing project: providing services to taxonomists for standard genome sequencing and annotation.</title>
        <authorList>
            <consortium name="The Broad Institute Genomics Platform"/>
            <consortium name="The Broad Institute Genome Sequencing Center for Infectious Disease"/>
            <person name="Wu L."/>
            <person name="Ma J."/>
        </authorList>
    </citation>
    <scope>NUCLEOTIDE SEQUENCE [LARGE SCALE GENOMIC DNA]</scope>
    <source>
        <strain evidence="3">CGMCC 4.1648</strain>
    </source>
</reference>
<proteinExistence type="predicted"/>
<protein>
    <submittedName>
        <fullName evidence="2">Uncharacterized protein</fullName>
    </submittedName>
</protein>
<dbReference type="EMBL" id="JBHSJD010000002">
    <property type="protein sequence ID" value="MFC5021808.1"/>
    <property type="molecule type" value="Genomic_DNA"/>
</dbReference>
<organism evidence="2 3">
    <name type="scientific">Streptomyces coeruleoprunus</name>
    <dbReference type="NCBI Taxonomy" id="285563"/>
    <lineage>
        <taxon>Bacteria</taxon>
        <taxon>Bacillati</taxon>
        <taxon>Actinomycetota</taxon>
        <taxon>Actinomycetes</taxon>
        <taxon>Kitasatosporales</taxon>
        <taxon>Streptomycetaceae</taxon>
        <taxon>Streptomyces</taxon>
    </lineage>
</organism>
<comment type="caution">
    <text evidence="2">The sequence shown here is derived from an EMBL/GenBank/DDBJ whole genome shotgun (WGS) entry which is preliminary data.</text>
</comment>
<evidence type="ECO:0000313" key="3">
    <source>
        <dbReference type="Proteomes" id="UP001595829"/>
    </source>
</evidence>
<feature type="region of interest" description="Disordered" evidence="1">
    <location>
        <begin position="178"/>
        <end position="197"/>
    </location>
</feature>
<dbReference type="Proteomes" id="UP001595829">
    <property type="component" value="Unassembled WGS sequence"/>
</dbReference>